<dbReference type="SUPFAM" id="SSF52540">
    <property type="entry name" value="P-loop containing nucleoside triphosphate hydrolases"/>
    <property type="match status" value="1"/>
</dbReference>
<dbReference type="InterPro" id="IPR050921">
    <property type="entry name" value="T4SS_GSP_E_ATPase"/>
</dbReference>
<gene>
    <name evidence="3" type="ORF">H9815_02745</name>
</gene>
<dbReference type="Gene3D" id="3.40.50.300">
    <property type="entry name" value="P-loop containing nucleotide triphosphate hydrolases"/>
    <property type="match status" value="1"/>
</dbReference>
<organism evidence="3 4">
    <name type="scientific">Candidatus Ruania gallistercoris</name>
    <dbReference type="NCBI Taxonomy" id="2838746"/>
    <lineage>
        <taxon>Bacteria</taxon>
        <taxon>Bacillati</taxon>
        <taxon>Actinomycetota</taxon>
        <taxon>Actinomycetes</taxon>
        <taxon>Micrococcales</taxon>
        <taxon>Ruaniaceae</taxon>
        <taxon>Ruania</taxon>
    </lineage>
</organism>
<reference evidence="3" key="2">
    <citation type="submission" date="2021-04" db="EMBL/GenBank/DDBJ databases">
        <authorList>
            <person name="Gilroy R."/>
        </authorList>
    </citation>
    <scope>NUCLEOTIDE SEQUENCE</scope>
    <source>
        <strain evidence="3">ChiGjej4B4-7305</strain>
    </source>
</reference>
<evidence type="ECO:0000256" key="1">
    <source>
        <dbReference type="ARBA" id="ARBA00006611"/>
    </source>
</evidence>
<dbReference type="Gene3D" id="3.30.450.90">
    <property type="match status" value="1"/>
</dbReference>
<proteinExistence type="inferred from homology"/>
<dbReference type="InterPro" id="IPR027417">
    <property type="entry name" value="P-loop_NTPase"/>
</dbReference>
<dbReference type="NCBIfam" id="TIGR03819">
    <property type="entry name" value="heli_sec_ATPase"/>
    <property type="match status" value="1"/>
</dbReference>
<dbReference type="Proteomes" id="UP000824037">
    <property type="component" value="Unassembled WGS sequence"/>
</dbReference>
<evidence type="ECO:0000259" key="2">
    <source>
        <dbReference type="Pfam" id="PF00437"/>
    </source>
</evidence>
<evidence type="ECO:0000313" key="3">
    <source>
        <dbReference type="EMBL" id="HIZ34671.1"/>
    </source>
</evidence>
<dbReference type="InterPro" id="IPR001482">
    <property type="entry name" value="T2SS/T4SS_dom"/>
</dbReference>
<name>A0A9D2J2X3_9MICO</name>
<dbReference type="CDD" id="cd01130">
    <property type="entry name" value="VirB11-like_ATPase"/>
    <property type="match status" value="1"/>
</dbReference>
<comment type="caution">
    <text evidence="3">The sequence shown here is derived from an EMBL/GenBank/DDBJ whole genome shotgun (WGS) entry which is preliminary data.</text>
</comment>
<protein>
    <submittedName>
        <fullName evidence="3">TadA family conjugal transfer-associated ATPase</fullName>
    </submittedName>
</protein>
<accession>A0A9D2J2X3</accession>
<dbReference type="PANTHER" id="PTHR30486:SF6">
    <property type="entry name" value="TYPE IV PILUS RETRACTATION ATPASE PILT"/>
    <property type="match status" value="1"/>
</dbReference>
<dbReference type="EMBL" id="DXBY01000050">
    <property type="protein sequence ID" value="HIZ34671.1"/>
    <property type="molecule type" value="Genomic_DNA"/>
</dbReference>
<dbReference type="InterPro" id="IPR022399">
    <property type="entry name" value="TadA-like_ATPase"/>
</dbReference>
<dbReference type="AlphaFoldDB" id="A0A9D2J2X3"/>
<comment type="similarity">
    <text evidence="1">Belongs to the GSP E family.</text>
</comment>
<dbReference type="Pfam" id="PF00437">
    <property type="entry name" value="T2SSE"/>
    <property type="match status" value="1"/>
</dbReference>
<reference evidence="3" key="1">
    <citation type="journal article" date="2021" name="PeerJ">
        <title>Extensive microbial diversity within the chicken gut microbiome revealed by metagenomics and culture.</title>
        <authorList>
            <person name="Gilroy R."/>
            <person name="Ravi A."/>
            <person name="Getino M."/>
            <person name="Pursley I."/>
            <person name="Horton D.L."/>
            <person name="Alikhan N.F."/>
            <person name="Baker D."/>
            <person name="Gharbi K."/>
            <person name="Hall N."/>
            <person name="Watson M."/>
            <person name="Adriaenssens E.M."/>
            <person name="Foster-Nyarko E."/>
            <person name="Jarju S."/>
            <person name="Secka A."/>
            <person name="Antonio M."/>
            <person name="Oren A."/>
            <person name="Chaudhuri R.R."/>
            <person name="La Ragione R."/>
            <person name="Hildebrand F."/>
            <person name="Pallen M.J."/>
        </authorList>
    </citation>
    <scope>NUCLEOTIDE SEQUENCE</scope>
    <source>
        <strain evidence="3">ChiGjej4B4-7305</strain>
    </source>
</reference>
<dbReference type="GO" id="GO:0016887">
    <property type="term" value="F:ATP hydrolysis activity"/>
    <property type="evidence" value="ECO:0007669"/>
    <property type="project" value="InterPro"/>
</dbReference>
<feature type="domain" description="Bacterial type II secretion system protein E" evidence="2">
    <location>
        <begin position="62"/>
        <end position="323"/>
    </location>
</feature>
<sequence length="388" mass="40161">MSGTGLEQVRRRMIGAGAEGGPPGPGAVSRAVRATPGIRTDAAQLDLDRAARTELLGAGPVVQPLLEDPAVTDVLINGDGSVWVDRGQGLAAERDRLPDPRRLATRLAGAAGQRLDDAAPVAEGRLPDGTRLHAVLAPLSAEGAVISLRTVRRRAFTLPELAEAGLTGPRGVQVLEALVALRANVLVSGATGSGKTTLVASMLSRVPHAERIICIEEATELRPTHPHVLHLQVRRANVQGAGEVDLAQLVRTAMRMRPDRLVLGECRGVEVREVLAALNTGHDGGWATVHANAAADVPARLVALGALAGLSPSAVAVQALSAIDAVLHLHRDSQGRHLAEVAVLADDGAGGLRSDLALVRGPAGDLEPAGAWQRLAGRLDAATWPEAG</sequence>
<dbReference type="PANTHER" id="PTHR30486">
    <property type="entry name" value="TWITCHING MOTILITY PROTEIN PILT"/>
    <property type="match status" value="1"/>
</dbReference>
<evidence type="ECO:0000313" key="4">
    <source>
        <dbReference type="Proteomes" id="UP000824037"/>
    </source>
</evidence>